<organism evidence="6 7">
    <name type="scientific">Cyclotella atomus</name>
    <dbReference type="NCBI Taxonomy" id="382360"/>
    <lineage>
        <taxon>Eukaryota</taxon>
        <taxon>Sar</taxon>
        <taxon>Stramenopiles</taxon>
        <taxon>Ochrophyta</taxon>
        <taxon>Bacillariophyta</taxon>
        <taxon>Coscinodiscophyceae</taxon>
        <taxon>Thalassiosirophycidae</taxon>
        <taxon>Stephanodiscales</taxon>
        <taxon>Stephanodiscaceae</taxon>
        <taxon>Cyclotella</taxon>
    </lineage>
</organism>
<evidence type="ECO:0000313" key="7">
    <source>
        <dbReference type="Proteomes" id="UP001530400"/>
    </source>
</evidence>
<dbReference type="EMBL" id="JALLPJ020000155">
    <property type="protein sequence ID" value="KAL3800726.1"/>
    <property type="molecule type" value="Genomic_DNA"/>
</dbReference>
<keyword evidence="7" id="KW-1185">Reference proteome</keyword>
<keyword evidence="2" id="KW-0271">Exosome</keyword>
<evidence type="ECO:0000256" key="4">
    <source>
        <dbReference type="SAM" id="MobiDB-lite"/>
    </source>
</evidence>
<evidence type="ECO:0000256" key="2">
    <source>
        <dbReference type="ARBA" id="ARBA00022835"/>
    </source>
</evidence>
<dbReference type="InterPro" id="IPR036612">
    <property type="entry name" value="KH_dom_type_1_sf"/>
</dbReference>
<dbReference type="SUPFAM" id="SSF50249">
    <property type="entry name" value="Nucleic acid-binding proteins"/>
    <property type="match status" value="1"/>
</dbReference>
<sequence length="371" mass="39818">MSSTEALPPPSVGHQQPSLPPPPSLETPPLAVLPGDDLTRFILINPPRLQPTSSGRKSKKSRPNQGEDHSSQESGHRPPKLGTGLIVTKIDTTSNNTTTDPLKSIKIKAIIAGRLLYRPSTNTWFIASNPKRYHLSNSPSNASQILAAATTSGSNNKKLQNKSSYGVGDRVLGIIEDQKASADYYKVNIFASHSALLHVLSFEGATKRNRPQLEPGSLIYCRIVKSFGGRMDMEVSCKVGGSGSGGVSVFNTTEEEEEEEGDDGGASRKDWLTNEGTYGALTGGTSFKVSLGLARELLDPKSVVLAALDASKLPFEIAVGVNGMVWVNSPMAEYTIVVMNAILNSEVMSAEQVRGMVKRMVKNVKKQVADD</sequence>
<dbReference type="InterPro" id="IPR004088">
    <property type="entry name" value="KH_dom_type_1"/>
</dbReference>
<dbReference type="Gene3D" id="2.40.50.140">
    <property type="entry name" value="Nucleic acid-binding proteins"/>
    <property type="match status" value="1"/>
</dbReference>
<gene>
    <name evidence="6" type="ORF">ACHAWO_013268</name>
</gene>
<dbReference type="InterPro" id="IPR012340">
    <property type="entry name" value="NA-bd_OB-fold"/>
</dbReference>
<name>A0ABD3QMM1_9STRA</name>
<feature type="compositionally biased region" description="Basic and acidic residues" evidence="4">
    <location>
        <begin position="65"/>
        <end position="76"/>
    </location>
</feature>
<dbReference type="GO" id="GO:0003723">
    <property type="term" value="F:RNA binding"/>
    <property type="evidence" value="ECO:0007669"/>
    <property type="project" value="UniProtKB-KW"/>
</dbReference>
<dbReference type="SUPFAM" id="SSF54791">
    <property type="entry name" value="Eukaryotic type KH-domain (KH-domain type I)"/>
    <property type="match status" value="1"/>
</dbReference>
<protein>
    <recommendedName>
        <fullName evidence="5">K Homology domain-containing protein</fullName>
    </recommendedName>
</protein>
<comment type="subcellular location">
    <subcellularLocation>
        <location evidence="1">Nucleus</location>
    </subcellularLocation>
</comment>
<dbReference type="InterPro" id="IPR026699">
    <property type="entry name" value="Exosome_RNA_bind1/RRP40/RRP4"/>
</dbReference>
<dbReference type="FunFam" id="3.30.1370.10:FF:000038">
    <property type="entry name" value="exosome complex component RRP40"/>
    <property type="match status" value="1"/>
</dbReference>
<dbReference type="PANTHER" id="PTHR21321:SF1">
    <property type="entry name" value="EXOSOME COMPLEX COMPONENT RRP40"/>
    <property type="match status" value="1"/>
</dbReference>
<evidence type="ECO:0000256" key="1">
    <source>
        <dbReference type="ARBA" id="ARBA00004123"/>
    </source>
</evidence>
<evidence type="ECO:0000259" key="5">
    <source>
        <dbReference type="Pfam" id="PF15985"/>
    </source>
</evidence>
<dbReference type="GO" id="GO:0005634">
    <property type="term" value="C:nucleus"/>
    <property type="evidence" value="ECO:0007669"/>
    <property type="project" value="UniProtKB-SubCell"/>
</dbReference>
<feature type="region of interest" description="Disordered" evidence="4">
    <location>
        <begin position="1"/>
        <end position="83"/>
    </location>
</feature>
<dbReference type="InterPro" id="IPR049469">
    <property type="entry name" value="RRP40_KH-I"/>
</dbReference>
<dbReference type="PANTHER" id="PTHR21321">
    <property type="entry name" value="PNAS-3 RELATED"/>
    <property type="match status" value="1"/>
</dbReference>
<dbReference type="CDD" id="cd22526">
    <property type="entry name" value="KH-I_Rrp40"/>
    <property type="match status" value="1"/>
</dbReference>
<feature type="domain" description="K Homology" evidence="5">
    <location>
        <begin position="284"/>
        <end position="332"/>
    </location>
</feature>
<dbReference type="AlphaFoldDB" id="A0ABD3QMM1"/>
<dbReference type="Pfam" id="PF21262">
    <property type="entry name" value="RRP40_S1"/>
    <property type="match status" value="1"/>
</dbReference>
<evidence type="ECO:0000256" key="3">
    <source>
        <dbReference type="ARBA" id="ARBA00022884"/>
    </source>
</evidence>
<accession>A0ABD3QMM1</accession>
<keyword evidence="3" id="KW-0694">RNA-binding</keyword>
<dbReference type="Pfam" id="PF15985">
    <property type="entry name" value="KH_6"/>
    <property type="match status" value="1"/>
</dbReference>
<reference evidence="6 7" key="1">
    <citation type="submission" date="2024-10" db="EMBL/GenBank/DDBJ databases">
        <title>Updated reference genomes for cyclostephanoid diatoms.</title>
        <authorList>
            <person name="Roberts W.R."/>
            <person name="Alverson A.J."/>
        </authorList>
    </citation>
    <scope>NUCLEOTIDE SEQUENCE [LARGE SCALE GENOMIC DNA]</scope>
    <source>
        <strain evidence="6 7">AJA010-31</strain>
    </source>
</reference>
<dbReference type="GO" id="GO:0000178">
    <property type="term" value="C:exosome (RNase complex)"/>
    <property type="evidence" value="ECO:0007669"/>
    <property type="project" value="UniProtKB-KW"/>
</dbReference>
<dbReference type="Gene3D" id="3.30.1370.10">
    <property type="entry name" value="K Homology domain, type 1"/>
    <property type="match status" value="1"/>
</dbReference>
<comment type="caution">
    <text evidence="6">The sequence shown here is derived from an EMBL/GenBank/DDBJ whole genome shotgun (WGS) entry which is preliminary data.</text>
</comment>
<dbReference type="Proteomes" id="UP001530400">
    <property type="component" value="Unassembled WGS sequence"/>
</dbReference>
<evidence type="ECO:0000313" key="6">
    <source>
        <dbReference type="EMBL" id="KAL3800726.1"/>
    </source>
</evidence>
<proteinExistence type="predicted"/>